<reference evidence="2" key="1">
    <citation type="submission" date="2023-03" db="EMBL/GenBank/DDBJ databases">
        <title>Massive genome expansion in bonnet fungi (Mycena s.s.) driven by repeated elements and novel gene families across ecological guilds.</title>
        <authorList>
            <consortium name="Lawrence Berkeley National Laboratory"/>
            <person name="Harder C.B."/>
            <person name="Miyauchi S."/>
            <person name="Viragh M."/>
            <person name="Kuo A."/>
            <person name="Thoen E."/>
            <person name="Andreopoulos B."/>
            <person name="Lu D."/>
            <person name="Skrede I."/>
            <person name="Drula E."/>
            <person name="Henrissat B."/>
            <person name="Morin E."/>
            <person name="Kohler A."/>
            <person name="Barry K."/>
            <person name="LaButti K."/>
            <person name="Morin E."/>
            <person name="Salamov A."/>
            <person name="Lipzen A."/>
            <person name="Mereny Z."/>
            <person name="Hegedus B."/>
            <person name="Baldrian P."/>
            <person name="Stursova M."/>
            <person name="Weitz H."/>
            <person name="Taylor A."/>
            <person name="Grigoriev I.V."/>
            <person name="Nagy L.G."/>
            <person name="Martin F."/>
            <person name="Kauserud H."/>
        </authorList>
    </citation>
    <scope>NUCLEOTIDE SEQUENCE</scope>
    <source>
        <strain evidence="2">CBHHK067</strain>
    </source>
</reference>
<name>A0AAD7DXK9_MYCRO</name>
<feature type="region of interest" description="Disordered" evidence="1">
    <location>
        <begin position="377"/>
        <end position="402"/>
    </location>
</feature>
<accession>A0AAD7DXK9</accession>
<feature type="compositionally biased region" description="Polar residues" evidence="1">
    <location>
        <begin position="1150"/>
        <end position="1160"/>
    </location>
</feature>
<feature type="region of interest" description="Disordered" evidence="1">
    <location>
        <begin position="510"/>
        <end position="531"/>
    </location>
</feature>
<sequence length="1271" mass="139451">MHMRNLRHEPNTHGSEALNLRVLGKFDYGCNSGAISIRADLVYARAIFSSKARGKSSNFKCSMARDCREAPPTHRRCEENAGVRRGWVQNMTVGGLAAWATRLDECGDSRLTVLSFALVPVVSVYRLRRDALSRRREMGVSSAAGTLSIWRHSTDSRATRADALQPGARMRVRLVRAARQTRSVLHARREGRRRGALERDTEGGSSAAATLTLSVQGPARRRESDSRGHWTTQARARGLPPTHDGRRIRGRSACAARARQEHARWCAIWTCAAGEAMPYTSARGSTPATACAARPSRSKSSDTCAVASAWVFASAIGTSASLSISCSLPISPFPSPSPSLPPNCGTPSRSPSCFPRRRTFGGRRCGRHWSRGVDVDADARPAREQPRGPARRHPRRTLVPPSMPTRMQSLRVLQHGGLAVHGEHRVEDARAGGRAREGAGEGAEGGWVCDAIDKGKSKDRTFVREERPADVGRRRRTVRLQAQPEGAVAQLKVKVKSVDIVICARAMEGRKGKRTGGKGGKGNGREGEGRSCVASPAASEAAERDEVGLCAREEGLLLRDEGRERLEAKAGVRVRVRVKERVRIDEQWWVARRKNSLSGGHGGRRRPMASFLPTNRNGNKCPLCGTTLIPKLATGGQAPRTFYIRCASAPHSDQPYFFRFGADASPPMLSTPQMTDNMSTTSTAPRCADATCGSKQIDKGCCRAMCRRHCNAAGPCTLVPHEQNQRKKSSSQAAQTRPPPPVLTLPSFDPWIGFSTSLDEALEQYEAHEHSRLDEEERNLDQRLELALSVRLPLLGLSLEEELNLMDAQLEKEEIDTLLQQQADMRRAQEIKDFELALRLSREDSQQSSADTAALTPSQPVASTSALRTFSPSPDLPQSLLPPPRPRTRLPAPSLQASKKRPVPFKITTQLNETWMALHRDKQQPSLAESSTALQQPSSSCTPASTSSSVFHIKSGGSRRVFANPQLTERFTLIFLLPNEGPKVLCIDRVPTWPSYQLSADPKTLAALAMALSEGLDDLNELDVLLHKQRVWMGIDITFVHTVSTDSVVMLRRRGTPGQHEDKMIRKFISDNSAAHLRLNLHQERAAVRTTTKARGLITVDDSDSDIEVIKEPKVSRKRDYGADGSPPLRRQRRRLSVLSVDSPIATMDHSPQPSTISLVSPTSSFPSTPSPSPAVLDLSKSPPPWPHGMFVVDVVGRMLKMDTLSGNRAMRFGQAFSGAEYKPSMYDDQVRKWRGASATLKQSALDAERSSGGLWSTFARRAAQEARDVA</sequence>
<feature type="compositionally biased region" description="Polar residues" evidence="1">
    <location>
        <begin position="203"/>
        <end position="215"/>
    </location>
</feature>
<keyword evidence="3" id="KW-1185">Reference proteome</keyword>
<feature type="compositionally biased region" description="Low complexity" evidence="1">
    <location>
        <begin position="937"/>
        <end position="949"/>
    </location>
</feature>
<feature type="compositionally biased region" description="Polar residues" evidence="1">
    <location>
        <begin position="924"/>
        <end position="936"/>
    </location>
</feature>
<organism evidence="2 3">
    <name type="scientific">Mycena rosella</name>
    <name type="common">Pink bonnet</name>
    <name type="synonym">Agaricus rosellus</name>
    <dbReference type="NCBI Taxonomy" id="1033263"/>
    <lineage>
        <taxon>Eukaryota</taxon>
        <taxon>Fungi</taxon>
        <taxon>Dikarya</taxon>
        <taxon>Basidiomycota</taxon>
        <taxon>Agaricomycotina</taxon>
        <taxon>Agaricomycetes</taxon>
        <taxon>Agaricomycetidae</taxon>
        <taxon>Agaricales</taxon>
        <taxon>Marasmiineae</taxon>
        <taxon>Mycenaceae</taxon>
        <taxon>Mycena</taxon>
    </lineage>
</organism>
<dbReference type="EMBL" id="JARKIE010000020">
    <property type="protein sequence ID" value="KAJ7700316.1"/>
    <property type="molecule type" value="Genomic_DNA"/>
</dbReference>
<dbReference type="Proteomes" id="UP001221757">
    <property type="component" value="Unassembled WGS sequence"/>
</dbReference>
<protein>
    <submittedName>
        <fullName evidence="2">Uncharacterized protein</fullName>
    </submittedName>
</protein>
<feature type="region of interest" description="Disordered" evidence="1">
    <location>
        <begin position="186"/>
        <end position="247"/>
    </location>
</feature>
<comment type="caution">
    <text evidence="2">The sequence shown here is derived from an EMBL/GenBank/DDBJ whole genome shotgun (WGS) entry which is preliminary data.</text>
</comment>
<proteinExistence type="predicted"/>
<feature type="compositionally biased region" description="Basic and acidic residues" evidence="1">
    <location>
        <begin position="193"/>
        <end position="202"/>
    </location>
</feature>
<evidence type="ECO:0000256" key="1">
    <source>
        <dbReference type="SAM" id="MobiDB-lite"/>
    </source>
</evidence>
<feature type="region of interest" description="Disordered" evidence="1">
    <location>
        <begin position="721"/>
        <end position="743"/>
    </location>
</feature>
<feature type="region of interest" description="Disordered" evidence="1">
    <location>
        <begin position="920"/>
        <end position="950"/>
    </location>
</feature>
<feature type="region of interest" description="Disordered" evidence="1">
    <location>
        <begin position="1145"/>
        <end position="1177"/>
    </location>
</feature>
<feature type="compositionally biased region" description="Polar residues" evidence="1">
    <location>
        <begin position="846"/>
        <end position="870"/>
    </location>
</feature>
<feature type="compositionally biased region" description="Basic and acidic residues" evidence="1">
    <location>
        <begin position="377"/>
        <end position="386"/>
    </location>
</feature>
<dbReference type="AlphaFoldDB" id="A0AAD7DXK9"/>
<evidence type="ECO:0000313" key="3">
    <source>
        <dbReference type="Proteomes" id="UP001221757"/>
    </source>
</evidence>
<gene>
    <name evidence="2" type="ORF">B0H17DRAFT_1176739</name>
</gene>
<evidence type="ECO:0000313" key="2">
    <source>
        <dbReference type="EMBL" id="KAJ7700316.1"/>
    </source>
</evidence>
<feature type="region of interest" description="Disordered" evidence="1">
    <location>
        <begin position="842"/>
        <end position="902"/>
    </location>
</feature>